<gene>
    <name evidence="1" type="ORF">AFUS01_LOCUS25951</name>
</gene>
<name>A0A8J2KKJ1_9HEXA</name>
<dbReference type="EMBL" id="CAJVCH010340226">
    <property type="protein sequence ID" value="CAG7815256.1"/>
    <property type="molecule type" value="Genomic_DNA"/>
</dbReference>
<dbReference type="Proteomes" id="UP000708208">
    <property type="component" value="Unassembled WGS sequence"/>
</dbReference>
<reference evidence="1" key="1">
    <citation type="submission" date="2021-06" db="EMBL/GenBank/DDBJ databases">
        <authorList>
            <person name="Hodson N. C."/>
            <person name="Mongue J. A."/>
            <person name="Jaron S. K."/>
        </authorList>
    </citation>
    <scope>NUCLEOTIDE SEQUENCE</scope>
</reference>
<organism evidence="1 2">
    <name type="scientific">Allacma fusca</name>
    <dbReference type="NCBI Taxonomy" id="39272"/>
    <lineage>
        <taxon>Eukaryota</taxon>
        <taxon>Metazoa</taxon>
        <taxon>Ecdysozoa</taxon>
        <taxon>Arthropoda</taxon>
        <taxon>Hexapoda</taxon>
        <taxon>Collembola</taxon>
        <taxon>Symphypleona</taxon>
        <taxon>Sminthuridae</taxon>
        <taxon>Allacma</taxon>
    </lineage>
</organism>
<accession>A0A8J2KKJ1</accession>
<proteinExistence type="predicted"/>
<protein>
    <submittedName>
        <fullName evidence="1">Uncharacterized protein</fullName>
    </submittedName>
</protein>
<sequence>MKLVTTVYITSTALPLVKGGHTHFPCLPDYIPHKVHVFGEHFGSETGIIHALLQGRTGYNKLKHSSSIRMYTTNRAVQNTCAFRIQLK</sequence>
<comment type="caution">
    <text evidence="1">The sequence shown here is derived from an EMBL/GenBank/DDBJ whole genome shotgun (WGS) entry which is preliminary data.</text>
</comment>
<evidence type="ECO:0000313" key="1">
    <source>
        <dbReference type="EMBL" id="CAG7815256.1"/>
    </source>
</evidence>
<evidence type="ECO:0000313" key="2">
    <source>
        <dbReference type="Proteomes" id="UP000708208"/>
    </source>
</evidence>
<dbReference type="AlphaFoldDB" id="A0A8J2KKJ1"/>
<keyword evidence="2" id="KW-1185">Reference proteome</keyword>